<evidence type="ECO:0000313" key="3">
    <source>
        <dbReference type="Proteomes" id="UP000789342"/>
    </source>
</evidence>
<dbReference type="Gene3D" id="1.10.510.10">
    <property type="entry name" value="Transferase(Phosphotransferase) domain 1"/>
    <property type="match status" value="1"/>
</dbReference>
<proteinExistence type="predicted"/>
<evidence type="ECO:0000256" key="1">
    <source>
        <dbReference type="SAM" id="MobiDB-lite"/>
    </source>
</evidence>
<keyword evidence="3" id="KW-1185">Reference proteome</keyword>
<feature type="non-terminal residue" evidence="2">
    <location>
        <position position="64"/>
    </location>
</feature>
<dbReference type="AlphaFoldDB" id="A0A9N9NIA6"/>
<dbReference type="InterPro" id="IPR011009">
    <property type="entry name" value="Kinase-like_dom_sf"/>
</dbReference>
<feature type="non-terminal residue" evidence="2">
    <location>
        <position position="1"/>
    </location>
</feature>
<protein>
    <submittedName>
        <fullName evidence="2">7348_t:CDS:1</fullName>
    </submittedName>
</protein>
<comment type="caution">
    <text evidence="2">The sequence shown here is derived from an EMBL/GenBank/DDBJ whole genome shotgun (WGS) entry which is preliminary data.</text>
</comment>
<accession>A0A9N9NIA6</accession>
<reference evidence="2" key="1">
    <citation type="submission" date="2021-06" db="EMBL/GenBank/DDBJ databases">
        <authorList>
            <person name="Kallberg Y."/>
            <person name="Tangrot J."/>
            <person name="Rosling A."/>
        </authorList>
    </citation>
    <scope>NUCLEOTIDE SEQUENCE</scope>
    <source>
        <strain evidence="2">CL551</strain>
    </source>
</reference>
<sequence length="64" mass="7631">ELIEKCWDADPSKRPSIEDLCKILNAWKEFHTHSELAKQIDESEIAKKNRNNERNPEENQIIRE</sequence>
<organism evidence="2 3">
    <name type="scientific">Acaulospora morrowiae</name>
    <dbReference type="NCBI Taxonomy" id="94023"/>
    <lineage>
        <taxon>Eukaryota</taxon>
        <taxon>Fungi</taxon>
        <taxon>Fungi incertae sedis</taxon>
        <taxon>Mucoromycota</taxon>
        <taxon>Glomeromycotina</taxon>
        <taxon>Glomeromycetes</taxon>
        <taxon>Diversisporales</taxon>
        <taxon>Acaulosporaceae</taxon>
        <taxon>Acaulospora</taxon>
    </lineage>
</organism>
<feature type="region of interest" description="Disordered" evidence="1">
    <location>
        <begin position="41"/>
        <end position="64"/>
    </location>
</feature>
<dbReference type="Proteomes" id="UP000789342">
    <property type="component" value="Unassembled WGS sequence"/>
</dbReference>
<evidence type="ECO:0000313" key="2">
    <source>
        <dbReference type="EMBL" id="CAG8740421.1"/>
    </source>
</evidence>
<name>A0A9N9NIA6_9GLOM</name>
<dbReference type="OrthoDB" id="2372994at2759"/>
<dbReference type="EMBL" id="CAJVPV010030254">
    <property type="protein sequence ID" value="CAG8740421.1"/>
    <property type="molecule type" value="Genomic_DNA"/>
</dbReference>
<gene>
    <name evidence="2" type="ORF">AMORRO_LOCUS14677</name>
</gene>
<dbReference type="SUPFAM" id="SSF56112">
    <property type="entry name" value="Protein kinase-like (PK-like)"/>
    <property type="match status" value="1"/>
</dbReference>